<feature type="transmembrane region" description="Helical" evidence="1">
    <location>
        <begin position="200"/>
        <end position="220"/>
    </location>
</feature>
<feature type="transmembrane region" description="Helical" evidence="1">
    <location>
        <begin position="144"/>
        <end position="163"/>
    </location>
</feature>
<dbReference type="PANTHER" id="PTHR36434">
    <property type="entry name" value="MEMBRANE PROTEASE YUGP-RELATED"/>
    <property type="match status" value="1"/>
</dbReference>
<dbReference type="AlphaFoldDB" id="A0A3B0WZU0"/>
<keyword evidence="1" id="KW-0472">Membrane</keyword>
<accession>A0A3B0WZU0</accession>
<organism evidence="2">
    <name type="scientific">hydrothermal vent metagenome</name>
    <dbReference type="NCBI Taxonomy" id="652676"/>
    <lineage>
        <taxon>unclassified sequences</taxon>
        <taxon>metagenomes</taxon>
        <taxon>ecological metagenomes</taxon>
    </lineage>
</organism>
<dbReference type="PANTHER" id="PTHR36434:SF1">
    <property type="entry name" value="MEMBRANE PROTEASE YUGP-RELATED"/>
    <property type="match status" value="1"/>
</dbReference>
<keyword evidence="1" id="KW-0812">Transmembrane</keyword>
<name>A0A3B0WZU0_9ZZZZ</name>
<dbReference type="InterPro" id="IPR007395">
    <property type="entry name" value="Zn_peptidase_2"/>
</dbReference>
<protein>
    <submittedName>
        <fullName evidence="2">Probable metal-dependent peptidase</fullName>
    </submittedName>
</protein>
<gene>
    <name evidence="2" type="ORF">MNBD_GAMMA04-1124</name>
</gene>
<keyword evidence="1" id="KW-1133">Transmembrane helix</keyword>
<dbReference type="Pfam" id="PF04298">
    <property type="entry name" value="Zn_peptidase_2"/>
    <property type="match status" value="1"/>
</dbReference>
<dbReference type="EMBL" id="UOFB01000404">
    <property type="protein sequence ID" value="VAW49866.1"/>
    <property type="molecule type" value="Genomic_DNA"/>
</dbReference>
<evidence type="ECO:0000256" key="1">
    <source>
        <dbReference type="SAM" id="Phobius"/>
    </source>
</evidence>
<proteinExistence type="predicted"/>
<evidence type="ECO:0000313" key="2">
    <source>
        <dbReference type="EMBL" id="VAW49866.1"/>
    </source>
</evidence>
<reference evidence="2" key="1">
    <citation type="submission" date="2018-06" db="EMBL/GenBank/DDBJ databases">
        <authorList>
            <person name="Zhirakovskaya E."/>
        </authorList>
    </citation>
    <scope>NUCLEOTIDE SEQUENCE</scope>
</reference>
<sequence>MGILIIGVILLFILTMLPSLWTKHILKKHNQPHPDIPGTGLQFAEHLVKKLELQGVTIEETEQGDHYDPIDKVVRISSAYAHSNSLTAITVVAHEIGHALQDQNNYPPLKQRTALIERAAIMQKFAGMALLATPILIPLTHSPIIGIMAFAAGFIAMGVPVIIHLSTLPVEFDASFKRALPLLSEGEYLNTQDQKTAKTILFACALTYVASSLASLFNLWKWLKAIKR</sequence>